<dbReference type="GO" id="GO:0030036">
    <property type="term" value="P:actin cytoskeleton organization"/>
    <property type="evidence" value="ECO:0007669"/>
    <property type="project" value="InterPro"/>
</dbReference>
<dbReference type="InterPro" id="IPR001298">
    <property type="entry name" value="Filamin/ABP280_rpt"/>
</dbReference>
<dbReference type="PROSITE" id="PS50194">
    <property type="entry name" value="FILAMIN_REPEAT"/>
    <property type="match status" value="5"/>
</dbReference>
<dbReference type="InterPro" id="IPR001715">
    <property type="entry name" value="CH_dom"/>
</dbReference>
<keyword evidence="5" id="KW-1185">Reference proteome</keyword>
<sequence>MNVQMALDALREDRVKTVNIGSHDIVEGNTKLILGLIWCLVQRYQIASRTKIPPKKLVMAWMQSVLPDLKLTNFRTNWNDGQALCALLDYCQPGLCPEWKQMDLSQTLENCKRGLALAEQYLGIPQIISPEHLSSPHLDELSCLTYLSYFITKGAPGYRATLQRVQLVPELDDHMHFNTLNDYVFNISIALEAAAEIGVGSLVGAEDIADPQGEHLGTMALAAALCSVGPQPTIPITQCFLNQQVNLDLAFADGGEVRVDELDVNVFGSSGRALSHSLIRLRKSRTAKGAVISMIPFESGYHKVSIFCQKTELPSSPIFLHVLSSEDSRAVSRTLTSPVNSKFDKQLGQSSSSPIHLRQIERSDSGSEVDISHKSFEQRRLHIIKQLEAQTAAINKESNLTSPPPSQTREWLNRTEKQGSPQQAVILEASAHREMLLSRHADVGLVSFSGLTEPCSVGSIVEVVINAHGECSIGSVHVDAVSPSGRTQKCPVSKRANCYMATFTPQEVGRWKIGILYEGEHIKGSPFSCQVFDASLVNVYGLDVGLVGQELKFTVNASQAGQGDLKMAYLNVTVLRHGREIKTVVDEQGNSQVYRVNFVPDGAGQYKIHVLFNRMEVKGSPFILDIADASTVSVYGENLRMGSVGKLATFMIHAVGAESKDIIVSVTAPSGRVKTAQVLTIDDASFKAEWTPQEAGEHSIDVRLYNQSVYESPFACNVGVPELVSVRSMPRKIYAKSLYKDHSFEIDASAAGSGNLEIMINGGRVPCRVRELGSRQYMAIFTPTQVLTVENIPFGSSPRVPESILLNTELNRCSRLYGLLTICYNYFSTHYYCFCVGEHLLTVLIAGRKVDGSPLSVSGYSAERVRLEPLGGGAIGQPVQFVALILMSGPGGQAPMGHSATDGEYNVTEEKRVKKLSYYSQLYVIPAVDAVDAGKGQLEISVNQGRVPNNVQMQGAGRCLVTFIPQHPGTYVIDVTFNGEQVHGCPIKVEILPKQVGQAVQANLTPTAVSTAISAGAELLFS</sequence>
<dbReference type="GO" id="GO:0051015">
    <property type="term" value="F:actin filament binding"/>
    <property type="evidence" value="ECO:0007669"/>
    <property type="project" value="InterPro"/>
</dbReference>
<name>A0A1I7XV78_HETBA</name>
<dbReference type="InterPro" id="IPR013783">
    <property type="entry name" value="Ig-like_fold"/>
</dbReference>
<feature type="domain" description="Calponin-homology (CH)" evidence="4">
    <location>
        <begin position="1"/>
        <end position="45"/>
    </location>
</feature>
<dbReference type="AlphaFoldDB" id="A0A1I7XV78"/>
<reference evidence="6" key="1">
    <citation type="submission" date="2016-11" db="UniProtKB">
        <authorList>
            <consortium name="WormBaseParasite"/>
        </authorList>
    </citation>
    <scope>IDENTIFICATION</scope>
</reference>
<dbReference type="Pfam" id="PF00307">
    <property type="entry name" value="CH"/>
    <property type="match status" value="2"/>
</dbReference>
<dbReference type="InterPro" id="IPR017868">
    <property type="entry name" value="Filamin/ABP280_repeat-like"/>
</dbReference>
<keyword evidence="2" id="KW-0677">Repeat</keyword>
<dbReference type="WBParaSite" id="Hba_21664">
    <property type="protein sequence ID" value="Hba_21664"/>
    <property type="gene ID" value="Hba_21664"/>
</dbReference>
<protein>
    <submittedName>
        <fullName evidence="6">Calponin-homology (CH) domain-containing protein</fullName>
    </submittedName>
</protein>
<evidence type="ECO:0000313" key="6">
    <source>
        <dbReference type="WBParaSite" id="Hba_21664"/>
    </source>
</evidence>
<dbReference type="SUPFAM" id="SSF47576">
    <property type="entry name" value="Calponin-homology domain, CH-domain"/>
    <property type="match status" value="1"/>
</dbReference>
<dbReference type="SMART" id="SM00033">
    <property type="entry name" value="CH"/>
    <property type="match status" value="1"/>
</dbReference>
<dbReference type="SMART" id="SM00557">
    <property type="entry name" value="IG_FLMN"/>
    <property type="match status" value="5"/>
</dbReference>
<dbReference type="SUPFAM" id="SSF81296">
    <property type="entry name" value="E set domains"/>
    <property type="match status" value="5"/>
</dbReference>
<evidence type="ECO:0000256" key="1">
    <source>
        <dbReference type="ARBA" id="ARBA00009238"/>
    </source>
</evidence>
<evidence type="ECO:0000313" key="5">
    <source>
        <dbReference type="Proteomes" id="UP000095283"/>
    </source>
</evidence>
<dbReference type="Pfam" id="PF00630">
    <property type="entry name" value="Filamin"/>
    <property type="match status" value="4"/>
</dbReference>
<dbReference type="Proteomes" id="UP000095283">
    <property type="component" value="Unplaced"/>
</dbReference>
<dbReference type="InterPro" id="IPR014756">
    <property type="entry name" value="Ig_E-set"/>
</dbReference>
<dbReference type="InterPro" id="IPR036872">
    <property type="entry name" value="CH_dom_sf"/>
</dbReference>
<feature type="repeat" description="Filamin" evidence="3">
    <location>
        <begin position="260"/>
        <end position="322"/>
    </location>
</feature>
<feature type="domain" description="Calponin-homology (CH)" evidence="4">
    <location>
        <begin position="52"/>
        <end position="155"/>
    </location>
</feature>
<evidence type="ECO:0000256" key="3">
    <source>
        <dbReference type="PROSITE-ProRule" id="PRU00087"/>
    </source>
</evidence>
<accession>A0A1I7XV78</accession>
<organism evidence="5 6">
    <name type="scientific">Heterorhabditis bacteriophora</name>
    <name type="common">Entomopathogenic nematode worm</name>
    <dbReference type="NCBI Taxonomy" id="37862"/>
    <lineage>
        <taxon>Eukaryota</taxon>
        <taxon>Metazoa</taxon>
        <taxon>Ecdysozoa</taxon>
        <taxon>Nematoda</taxon>
        <taxon>Chromadorea</taxon>
        <taxon>Rhabditida</taxon>
        <taxon>Rhabditina</taxon>
        <taxon>Rhabditomorpha</taxon>
        <taxon>Strongyloidea</taxon>
        <taxon>Heterorhabditidae</taxon>
        <taxon>Heterorhabditis</taxon>
    </lineage>
</organism>
<dbReference type="PANTHER" id="PTHR38537:SF16">
    <property type="entry name" value="CALPONIN-HOMOLOGY (CH) DOMAIN-CONTAINING PROTEIN"/>
    <property type="match status" value="1"/>
</dbReference>
<feature type="repeat" description="Filamin" evidence="3">
    <location>
        <begin position="624"/>
        <end position="718"/>
    </location>
</feature>
<comment type="similarity">
    <text evidence="1">Belongs to the filamin family.</text>
</comment>
<feature type="repeat" description="Filamin" evidence="3">
    <location>
        <begin position="928"/>
        <end position="991"/>
    </location>
</feature>
<dbReference type="Gene3D" id="2.60.40.10">
    <property type="entry name" value="Immunoglobulins"/>
    <property type="match status" value="5"/>
</dbReference>
<dbReference type="PANTHER" id="PTHR38537">
    <property type="entry name" value="JITTERBUG, ISOFORM N"/>
    <property type="match status" value="1"/>
</dbReference>
<dbReference type="InterPro" id="IPR044801">
    <property type="entry name" value="Filamin"/>
</dbReference>
<dbReference type="Gene3D" id="1.10.418.10">
    <property type="entry name" value="Calponin-like domain"/>
    <property type="match status" value="2"/>
</dbReference>
<evidence type="ECO:0000256" key="2">
    <source>
        <dbReference type="ARBA" id="ARBA00022737"/>
    </source>
</evidence>
<proteinExistence type="inferred from homology"/>
<evidence type="ECO:0000259" key="4">
    <source>
        <dbReference type="PROSITE" id="PS50021"/>
    </source>
</evidence>
<feature type="repeat" description="Filamin" evidence="3">
    <location>
        <begin position="541"/>
        <end position="626"/>
    </location>
</feature>
<feature type="repeat" description="Filamin" evidence="3">
    <location>
        <begin position="450"/>
        <end position="531"/>
    </location>
</feature>
<dbReference type="PROSITE" id="PS50021">
    <property type="entry name" value="CH"/>
    <property type="match status" value="2"/>
</dbReference>